<evidence type="ECO:0000259" key="3">
    <source>
        <dbReference type="PROSITE" id="PS50937"/>
    </source>
</evidence>
<dbReference type="InterPro" id="IPR000551">
    <property type="entry name" value="MerR-type_HTH_dom"/>
</dbReference>
<name>A0ABV7R7D7_9RHOB</name>
<evidence type="ECO:0000256" key="2">
    <source>
        <dbReference type="SAM" id="MobiDB-lite"/>
    </source>
</evidence>
<keyword evidence="1" id="KW-0238">DNA-binding</keyword>
<dbReference type="Gene3D" id="1.10.1660.10">
    <property type="match status" value="1"/>
</dbReference>
<comment type="caution">
    <text evidence="4">The sequence shown here is derived from an EMBL/GenBank/DDBJ whole genome shotgun (WGS) entry which is preliminary data.</text>
</comment>
<sequence>MSKSPDAFRSIGEVSRLVGVAPHVLRYWESQFTQLSPVKRADGRRYYRPDDVRLAAGLCQVLREEGLSIRGAKRLITADRGAGLREIGAARLGETLGKTEAGDASPPRPAVQLAVPSAGSAPAGAAAPAPESSTPESPPPQSPSPKTTAGRTRAEKPPSAPRPRRATESGALPLFPDLDRIPPGQWLGRLAATAAALRSHEAQRKPLPARANELRDALRDAR</sequence>
<feature type="domain" description="HTH merR-type" evidence="3">
    <location>
        <begin position="10"/>
        <end position="78"/>
    </location>
</feature>
<gene>
    <name evidence="4" type="ORF">ACFOMH_14115</name>
</gene>
<feature type="compositionally biased region" description="Basic and acidic residues" evidence="2">
    <location>
        <begin position="212"/>
        <end position="222"/>
    </location>
</feature>
<dbReference type="InterPro" id="IPR009061">
    <property type="entry name" value="DNA-bd_dom_put_sf"/>
</dbReference>
<dbReference type="CDD" id="cd04765">
    <property type="entry name" value="HTH_MlrA-like_sg2"/>
    <property type="match status" value="1"/>
</dbReference>
<keyword evidence="5" id="KW-1185">Reference proteome</keyword>
<protein>
    <submittedName>
        <fullName evidence="4">MerR family transcriptional regulator</fullName>
    </submittedName>
</protein>
<organism evidence="4 5">
    <name type="scientific">Paracoccus mangrovi</name>
    <dbReference type="NCBI Taxonomy" id="1715645"/>
    <lineage>
        <taxon>Bacteria</taxon>
        <taxon>Pseudomonadati</taxon>
        <taxon>Pseudomonadota</taxon>
        <taxon>Alphaproteobacteria</taxon>
        <taxon>Rhodobacterales</taxon>
        <taxon>Paracoccaceae</taxon>
        <taxon>Paracoccus</taxon>
    </lineage>
</organism>
<evidence type="ECO:0000313" key="5">
    <source>
        <dbReference type="Proteomes" id="UP001595721"/>
    </source>
</evidence>
<evidence type="ECO:0000256" key="1">
    <source>
        <dbReference type="ARBA" id="ARBA00023125"/>
    </source>
</evidence>
<dbReference type="PROSITE" id="PS50937">
    <property type="entry name" value="HTH_MERR_2"/>
    <property type="match status" value="1"/>
</dbReference>
<dbReference type="Proteomes" id="UP001595721">
    <property type="component" value="Unassembled WGS sequence"/>
</dbReference>
<evidence type="ECO:0000313" key="4">
    <source>
        <dbReference type="EMBL" id="MFC3529312.1"/>
    </source>
</evidence>
<proteinExistence type="predicted"/>
<dbReference type="SUPFAM" id="SSF46955">
    <property type="entry name" value="Putative DNA-binding domain"/>
    <property type="match status" value="1"/>
</dbReference>
<dbReference type="EMBL" id="JBHRXJ010000010">
    <property type="protein sequence ID" value="MFC3529312.1"/>
    <property type="molecule type" value="Genomic_DNA"/>
</dbReference>
<feature type="region of interest" description="Disordered" evidence="2">
    <location>
        <begin position="196"/>
        <end position="222"/>
    </location>
</feature>
<dbReference type="RefSeq" id="WP_377745210.1">
    <property type="nucleotide sequence ID" value="NZ_JBHRXJ010000010.1"/>
</dbReference>
<dbReference type="InterPro" id="IPR047057">
    <property type="entry name" value="MerR_fam"/>
</dbReference>
<feature type="region of interest" description="Disordered" evidence="2">
    <location>
        <begin position="98"/>
        <end position="184"/>
    </location>
</feature>
<dbReference type="SMART" id="SM00422">
    <property type="entry name" value="HTH_MERR"/>
    <property type="match status" value="1"/>
</dbReference>
<dbReference type="PANTHER" id="PTHR30204">
    <property type="entry name" value="REDOX-CYCLING DRUG-SENSING TRANSCRIPTIONAL ACTIVATOR SOXR"/>
    <property type="match status" value="1"/>
</dbReference>
<feature type="compositionally biased region" description="Low complexity" evidence="2">
    <location>
        <begin position="116"/>
        <end position="135"/>
    </location>
</feature>
<dbReference type="PANTHER" id="PTHR30204:SF15">
    <property type="entry name" value="BLL5018 PROTEIN"/>
    <property type="match status" value="1"/>
</dbReference>
<dbReference type="Pfam" id="PF13411">
    <property type="entry name" value="MerR_1"/>
    <property type="match status" value="1"/>
</dbReference>
<accession>A0ABV7R7D7</accession>
<reference evidence="5" key="1">
    <citation type="journal article" date="2019" name="Int. J. Syst. Evol. Microbiol.">
        <title>The Global Catalogue of Microorganisms (GCM) 10K type strain sequencing project: providing services to taxonomists for standard genome sequencing and annotation.</title>
        <authorList>
            <consortium name="The Broad Institute Genomics Platform"/>
            <consortium name="The Broad Institute Genome Sequencing Center for Infectious Disease"/>
            <person name="Wu L."/>
            <person name="Ma J."/>
        </authorList>
    </citation>
    <scope>NUCLEOTIDE SEQUENCE [LARGE SCALE GENOMIC DNA]</scope>
    <source>
        <strain evidence="5">KCTC 42899</strain>
    </source>
</reference>